<evidence type="ECO:0000259" key="2">
    <source>
        <dbReference type="Pfam" id="PF07589"/>
    </source>
</evidence>
<dbReference type="NCBIfam" id="TIGR02595">
    <property type="entry name" value="PEP_CTERM"/>
    <property type="match status" value="1"/>
</dbReference>
<proteinExistence type="predicted"/>
<dbReference type="Pfam" id="PF07589">
    <property type="entry name" value="PEP-CTERM"/>
    <property type="match status" value="1"/>
</dbReference>
<evidence type="ECO:0000256" key="1">
    <source>
        <dbReference type="SAM" id="SignalP"/>
    </source>
</evidence>
<sequence length="215" mass="22135">MKITNTSILTTITAIGLSIGAHAATLATQTFAVNTTVNEFYFLDEATATWTINSGVTVTGDGTERYYLGRNNVGANDVPANWIVNGGGTLEIVGTTFRLGHQGTSEVGTLTIQGGSSVLMTAEQASVQQQKEGSFIALEGVGSTFQWYGTWDAVNNEVESAGGSGNHIPLSASGGTLSISSADGFTTATVVAVPEPSASALVGLGGMALILRRRK</sequence>
<accession>A0ABW4ZC09</accession>
<dbReference type="Proteomes" id="UP001597389">
    <property type="component" value="Unassembled WGS sequence"/>
</dbReference>
<evidence type="ECO:0000313" key="4">
    <source>
        <dbReference type="Proteomes" id="UP001597389"/>
    </source>
</evidence>
<feature type="domain" description="Ice-binding protein C-terminal" evidence="2">
    <location>
        <begin position="192"/>
        <end position="214"/>
    </location>
</feature>
<keyword evidence="1" id="KW-0732">Signal</keyword>
<keyword evidence="4" id="KW-1185">Reference proteome</keyword>
<reference evidence="4" key="1">
    <citation type="journal article" date="2019" name="Int. J. Syst. Evol. Microbiol.">
        <title>The Global Catalogue of Microorganisms (GCM) 10K type strain sequencing project: providing services to taxonomists for standard genome sequencing and annotation.</title>
        <authorList>
            <consortium name="The Broad Institute Genomics Platform"/>
            <consortium name="The Broad Institute Genome Sequencing Center for Infectious Disease"/>
            <person name="Wu L."/>
            <person name="Ma J."/>
        </authorList>
    </citation>
    <scope>NUCLEOTIDE SEQUENCE [LARGE SCALE GENOMIC DNA]</scope>
    <source>
        <strain evidence="4">CCUG 57942</strain>
    </source>
</reference>
<protein>
    <submittedName>
        <fullName evidence="3">PEP-CTERM sorting domain-containing protein</fullName>
    </submittedName>
</protein>
<dbReference type="RefSeq" id="WP_377089432.1">
    <property type="nucleotide sequence ID" value="NZ_JBHSJL010000014.1"/>
</dbReference>
<name>A0ABW4ZC09_9BACT</name>
<comment type="caution">
    <text evidence="3">The sequence shown here is derived from an EMBL/GenBank/DDBJ whole genome shotgun (WGS) entry which is preliminary data.</text>
</comment>
<evidence type="ECO:0000313" key="3">
    <source>
        <dbReference type="EMBL" id="MFD2159076.1"/>
    </source>
</evidence>
<feature type="chain" id="PRO_5045064725" evidence="1">
    <location>
        <begin position="24"/>
        <end position="215"/>
    </location>
</feature>
<gene>
    <name evidence="3" type="ORF">ACFSW8_09215</name>
</gene>
<organism evidence="3 4">
    <name type="scientific">Rubritalea tangerina</name>
    <dbReference type="NCBI Taxonomy" id="430798"/>
    <lineage>
        <taxon>Bacteria</taxon>
        <taxon>Pseudomonadati</taxon>
        <taxon>Verrucomicrobiota</taxon>
        <taxon>Verrucomicrobiia</taxon>
        <taxon>Verrucomicrobiales</taxon>
        <taxon>Rubritaleaceae</taxon>
        <taxon>Rubritalea</taxon>
    </lineage>
</organism>
<feature type="signal peptide" evidence="1">
    <location>
        <begin position="1"/>
        <end position="23"/>
    </location>
</feature>
<dbReference type="EMBL" id="JBHUJB010000036">
    <property type="protein sequence ID" value="MFD2159076.1"/>
    <property type="molecule type" value="Genomic_DNA"/>
</dbReference>
<dbReference type="InterPro" id="IPR013424">
    <property type="entry name" value="Ice-binding_C"/>
</dbReference>